<name>A0A8H7BL12_9FUNG</name>
<reference evidence="2" key="1">
    <citation type="submission" date="2020-01" db="EMBL/GenBank/DDBJ databases">
        <title>Genome Sequencing of Three Apophysomyces-Like Fungal Strains Confirms a Novel Fungal Genus in the Mucoromycota with divergent Burkholderia-like Endosymbiotic Bacteria.</title>
        <authorList>
            <person name="Stajich J.E."/>
            <person name="Macias A.M."/>
            <person name="Carter-House D."/>
            <person name="Lovett B."/>
            <person name="Kasson L.R."/>
            <person name="Berry K."/>
            <person name="Grigoriev I."/>
            <person name="Chang Y."/>
            <person name="Spatafora J."/>
            <person name="Kasson M.T."/>
        </authorList>
    </citation>
    <scope>NUCLEOTIDE SEQUENCE</scope>
    <source>
        <strain evidence="2">NRRL A-21654</strain>
    </source>
</reference>
<comment type="caution">
    <text evidence="2">The sequence shown here is derived from an EMBL/GenBank/DDBJ whole genome shotgun (WGS) entry which is preliminary data.</text>
</comment>
<dbReference type="EMBL" id="JABAYA010000102">
    <property type="protein sequence ID" value="KAF7725190.1"/>
    <property type="molecule type" value="Genomic_DNA"/>
</dbReference>
<feature type="transmembrane region" description="Helical" evidence="1">
    <location>
        <begin position="42"/>
        <end position="62"/>
    </location>
</feature>
<evidence type="ECO:0000313" key="3">
    <source>
        <dbReference type="Proteomes" id="UP000605846"/>
    </source>
</evidence>
<organism evidence="2 3">
    <name type="scientific">Apophysomyces ossiformis</name>
    <dbReference type="NCBI Taxonomy" id="679940"/>
    <lineage>
        <taxon>Eukaryota</taxon>
        <taxon>Fungi</taxon>
        <taxon>Fungi incertae sedis</taxon>
        <taxon>Mucoromycota</taxon>
        <taxon>Mucoromycotina</taxon>
        <taxon>Mucoromycetes</taxon>
        <taxon>Mucorales</taxon>
        <taxon>Mucorineae</taxon>
        <taxon>Mucoraceae</taxon>
        <taxon>Apophysomyces</taxon>
    </lineage>
</organism>
<keyword evidence="1" id="KW-0812">Transmembrane</keyword>
<evidence type="ECO:0000256" key="1">
    <source>
        <dbReference type="SAM" id="Phobius"/>
    </source>
</evidence>
<proteinExistence type="predicted"/>
<sequence>MPKTNDQAPVPLAEPHIQEKFKRRLYSPEYVTRNVRARQVQLLSWAITLSVAGYVVFLADFGPQEHCFSSVRRWFDAKRQSFWTLSPQEREDLKEQGKL</sequence>
<evidence type="ECO:0000313" key="2">
    <source>
        <dbReference type="EMBL" id="KAF7725190.1"/>
    </source>
</evidence>
<dbReference type="Proteomes" id="UP000605846">
    <property type="component" value="Unassembled WGS sequence"/>
</dbReference>
<keyword evidence="1" id="KW-1133">Transmembrane helix</keyword>
<protein>
    <submittedName>
        <fullName evidence="2">Uncharacterized protein</fullName>
    </submittedName>
</protein>
<dbReference type="OrthoDB" id="192748at2759"/>
<keyword evidence="1" id="KW-0472">Membrane</keyword>
<accession>A0A8H7BL12</accession>
<gene>
    <name evidence="2" type="ORF">EC973_000356</name>
</gene>
<dbReference type="AlphaFoldDB" id="A0A8H7BL12"/>
<keyword evidence="3" id="KW-1185">Reference proteome</keyword>